<dbReference type="OrthoDB" id="415889at2759"/>
<dbReference type="PANTHER" id="PTHR43003">
    <property type="entry name" value="DNA-3-METHYLADENINE GLYCOSYLASE"/>
    <property type="match status" value="1"/>
</dbReference>
<dbReference type="GO" id="GO:0032131">
    <property type="term" value="F:alkylated DNA binding"/>
    <property type="evidence" value="ECO:0007669"/>
    <property type="project" value="TreeGrafter"/>
</dbReference>
<evidence type="ECO:0000256" key="3">
    <source>
        <dbReference type="ARBA" id="ARBA00023204"/>
    </source>
</evidence>
<dbReference type="GO" id="GO:0043916">
    <property type="term" value="F:DNA-7-methylguanine glycosylase activity"/>
    <property type="evidence" value="ECO:0007669"/>
    <property type="project" value="TreeGrafter"/>
</dbReference>
<reference evidence="6" key="1">
    <citation type="journal article" date="2020" name="Stud. Mycol.">
        <title>101 Dothideomycetes genomes: a test case for predicting lifestyles and emergence of pathogens.</title>
        <authorList>
            <person name="Haridas S."/>
            <person name="Albert R."/>
            <person name="Binder M."/>
            <person name="Bloem J."/>
            <person name="Labutti K."/>
            <person name="Salamov A."/>
            <person name="Andreopoulos B."/>
            <person name="Baker S."/>
            <person name="Barry K."/>
            <person name="Bills G."/>
            <person name="Bluhm B."/>
            <person name="Cannon C."/>
            <person name="Castanera R."/>
            <person name="Culley D."/>
            <person name="Daum C."/>
            <person name="Ezra D."/>
            <person name="Gonzalez J."/>
            <person name="Henrissat B."/>
            <person name="Kuo A."/>
            <person name="Liang C."/>
            <person name="Lipzen A."/>
            <person name="Lutzoni F."/>
            <person name="Magnuson J."/>
            <person name="Mondo S."/>
            <person name="Nolan M."/>
            <person name="Ohm R."/>
            <person name="Pangilinan J."/>
            <person name="Park H.-J."/>
            <person name="Ramirez L."/>
            <person name="Alfaro M."/>
            <person name="Sun H."/>
            <person name="Tritt A."/>
            <person name="Yoshinaga Y."/>
            <person name="Zwiers L.-H."/>
            <person name="Turgeon B."/>
            <person name="Goodwin S."/>
            <person name="Spatafora J."/>
            <person name="Crous P."/>
            <person name="Grigoriev I."/>
        </authorList>
    </citation>
    <scope>NUCLEOTIDE SEQUENCE</scope>
    <source>
        <strain evidence="6">CBS 113818</strain>
    </source>
</reference>
<dbReference type="InterPro" id="IPR003265">
    <property type="entry name" value="HhH-GPD_domain"/>
</dbReference>
<gene>
    <name evidence="6" type="ORF">CC86DRAFT_365470</name>
</gene>
<keyword evidence="2" id="KW-0227">DNA damage</keyword>
<dbReference type="GO" id="GO:0006285">
    <property type="term" value="P:base-excision repair, AP site formation"/>
    <property type="evidence" value="ECO:0007669"/>
    <property type="project" value="TreeGrafter"/>
</dbReference>
<protein>
    <submittedName>
        <fullName evidence="6">DNA glycosylase</fullName>
    </submittedName>
</protein>
<keyword evidence="7" id="KW-1185">Reference proteome</keyword>
<feature type="region of interest" description="Disordered" evidence="4">
    <location>
        <begin position="114"/>
        <end position="133"/>
    </location>
</feature>
<evidence type="ECO:0000313" key="7">
    <source>
        <dbReference type="Proteomes" id="UP000799424"/>
    </source>
</evidence>
<sequence length="401" mass="43375">MSLRRSARVASSITPIPAEQKATNGDSKYTKIEKAAPAPKKRKTKASTALPKDEPNETDFAIPSLPATPLPKKRKQAASESPTKPPPFTPTPSGVTLFASSTELSHPLESLASLHPRPAEPHATNAPIATPGGSRVVAYHSSPIKPEDPSPVKKRKAKEVVPPDVGALKPPTSNIDTLLKDAEAFLIGVDPKLKGLIEKHQCKMFSPEGLREVVDPFTALASSIMGQQVSGAAAASIRKKFTALFPDTHPAFPSPAQVVAQDLPTLRTAGLSQRKAEYISGLAEKFSNGELTAQMLIAASDEELIEKLVAVRGLGRWSVEMFACFGLKRMDVFSTGDLGVQRGMATYIGKDTSKLKSKGGKWKYMSEQDMLALAAKFSPYRSLFMWYMWRIVDVDVSVLQE</sequence>
<dbReference type="Pfam" id="PF00730">
    <property type="entry name" value="HhH-GPD"/>
    <property type="match status" value="1"/>
</dbReference>
<dbReference type="PANTHER" id="PTHR43003:SF5">
    <property type="entry name" value="DNA-3-METHYLADENINE GLYCOSYLASE"/>
    <property type="match status" value="1"/>
</dbReference>
<dbReference type="AlphaFoldDB" id="A0A6A7AM74"/>
<feature type="domain" description="HhH-GPD" evidence="5">
    <location>
        <begin position="225"/>
        <end position="376"/>
    </location>
</feature>
<feature type="region of interest" description="Disordered" evidence="4">
    <location>
        <begin position="142"/>
        <end position="168"/>
    </location>
</feature>
<comment type="similarity">
    <text evidence="1">Belongs to the alkylbase DNA glycosidase AlkA family.</text>
</comment>
<keyword evidence="3" id="KW-0234">DNA repair</keyword>
<dbReference type="FunFam" id="1.10.340.30:FF:000004">
    <property type="entry name" value="DNA-3-methyladenine glycosylase II"/>
    <property type="match status" value="1"/>
</dbReference>
<dbReference type="GO" id="GO:0006307">
    <property type="term" value="P:DNA alkylation repair"/>
    <property type="evidence" value="ECO:0007669"/>
    <property type="project" value="TreeGrafter"/>
</dbReference>
<dbReference type="GO" id="GO:0032993">
    <property type="term" value="C:protein-DNA complex"/>
    <property type="evidence" value="ECO:0007669"/>
    <property type="project" value="TreeGrafter"/>
</dbReference>
<dbReference type="Proteomes" id="UP000799424">
    <property type="component" value="Unassembled WGS sequence"/>
</dbReference>
<dbReference type="Gene3D" id="1.10.340.30">
    <property type="entry name" value="Hypothetical protein, domain 2"/>
    <property type="match status" value="1"/>
</dbReference>
<evidence type="ECO:0000256" key="2">
    <source>
        <dbReference type="ARBA" id="ARBA00022763"/>
    </source>
</evidence>
<name>A0A6A7AM74_9PLEO</name>
<dbReference type="SUPFAM" id="SSF48150">
    <property type="entry name" value="DNA-glycosylase"/>
    <property type="match status" value="1"/>
</dbReference>
<dbReference type="InterPro" id="IPR011257">
    <property type="entry name" value="DNA_glycosylase"/>
</dbReference>
<evidence type="ECO:0000259" key="5">
    <source>
        <dbReference type="SMART" id="SM00478"/>
    </source>
</evidence>
<accession>A0A6A7AM74</accession>
<evidence type="ECO:0000313" key="6">
    <source>
        <dbReference type="EMBL" id="KAF2833625.1"/>
    </source>
</evidence>
<dbReference type="InterPro" id="IPR051912">
    <property type="entry name" value="Alkylbase_DNA_Glycosylase/TA"/>
</dbReference>
<evidence type="ECO:0000256" key="1">
    <source>
        <dbReference type="ARBA" id="ARBA00010817"/>
    </source>
</evidence>
<dbReference type="Gene3D" id="1.10.1670.40">
    <property type="match status" value="1"/>
</dbReference>
<dbReference type="GO" id="GO:0005634">
    <property type="term" value="C:nucleus"/>
    <property type="evidence" value="ECO:0007669"/>
    <property type="project" value="TreeGrafter"/>
</dbReference>
<dbReference type="SMART" id="SM00478">
    <property type="entry name" value="ENDO3c"/>
    <property type="match status" value="1"/>
</dbReference>
<evidence type="ECO:0000256" key="4">
    <source>
        <dbReference type="SAM" id="MobiDB-lite"/>
    </source>
</evidence>
<dbReference type="GO" id="GO:0008725">
    <property type="term" value="F:DNA-3-methyladenine glycosylase activity"/>
    <property type="evidence" value="ECO:0007669"/>
    <property type="project" value="TreeGrafter"/>
</dbReference>
<feature type="region of interest" description="Disordered" evidence="4">
    <location>
        <begin position="1"/>
        <end position="97"/>
    </location>
</feature>
<dbReference type="EMBL" id="MU006216">
    <property type="protein sequence ID" value="KAF2833625.1"/>
    <property type="molecule type" value="Genomic_DNA"/>
</dbReference>
<dbReference type="CDD" id="cd00056">
    <property type="entry name" value="ENDO3c"/>
    <property type="match status" value="1"/>
</dbReference>
<proteinExistence type="inferred from homology"/>
<organism evidence="6 7">
    <name type="scientific">Ophiobolus disseminans</name>
    <dbReference type="NCBI Taxonomy" id="1469910"/>
    <lineage>
        <taxon>Eukaryota</taxon>
        <taxon>Fungi</taxon>
        <taxon>Dikarya</taxon>
        <taxon>Ascomycota</taxon>
        <taxon>Pezizomycotina</taxon>
        <taxon>Dothideomycetes</taxon>
        <taxon>Pleosporomycetidae</taxon>
        <taxon>Pleosporales</taxon>
        <taxon>Pleosporineae</taxon>
        <taxon>Phaeosphaeriaceae</taxon>
        <taxon>Ophiobolus</taxon>
    </lineage>
</organism>